<proteinExistence type="predicted"/>
<sequence length="124" mass="12776">MTDDSTDGAGEGPTVRSATLSAREDCPDATIETRDGTVVCRGHVRGRDGAAIVALDGATYDAGTNELRVVVVTETDPDAGPMSIQALVNLGYEVAVELDGGLPESVTLVEDDADGRREALTASL</sequence>
<feature type="region of interest" description="Disordered" evidence="1">
    <location>
        <begin position="1"/>
        <end position="22"/>
    </location>
</feature>
<dbReference type="RefSeq" id="WP_310922592.1">
    <property type="nucleotide sequence ID" value="NZ_JAMQOP010000001.1"/>
</dbReference>
<dbReference type="Proteomes" id="UP001257060">
    <property type="component" value="Unassembled WGS sequence"/>
</dbReference>
<accession>A0ABU2GAJ0</accession>
<evidence type="ECO:0000256" key="1">
    <source>
        <dbReference type="SAM" id="MobiDB-lite"/>
    </source>
</evidence>
<reference evidence="2 3" key="1">
    <citation type="submission" date="2022-06" db="EMBL/GenBank/DDBJ databases">
        <title>Halogeometricum sp. a new haloarchaeum isolate from saline soil.</title>
        <authorList>
            <person name="Strakova D."/>
            <person name="Galisteo C."/>
            <person name="Sanchez-Porro C."/>
            <person name="Ventosa A."/>
        </authorList>
    </citation>
    <scope>NUCLEOTIDE SEQUENCE [LARGE SCALE GENOMIC DNA]</scope>
    <source>
        <strain evidence="2 3">S1BR25-6</strain>
    </source>
</reference>
<comment type="caution">
    <text evidence="2">The sequence shown here is derived from an EMBL/GenBank/DDBJ whole genome shotgun (WGS) entry which is preliminary data.</text>
</comment>
<evidence type="ECO:0000313" key="3">
    <source>
        <dbReference type="Proteomes" id="UP001257060"/>
    </source>
</evidence>
<dbReference type="EMBL" id="JAMQOP010000001">
    <property type="protein sequence ID" value="MDS0297764.1"/>
    <property type="molecule type" value="Genomic_DNA"/>
</dbReference>
<keyword evidence="3" id="KW-1185">Reference proteome</keyword>
<organism evidence="2 3">
    <name type="scientific">Halogeometricum salsisoli</name>
    <dbReference type="NCBI Taxonomy" id="2950536"/>
    <lineage>
        <taxon>Archaea</taxon>
        <taxon>Methanobacteriati</taxon>
        <taxon>Methanobacteriota</taxon>
        <taxon>Stenosarchaea group</taxon>
        <taxon>Halobacteria</taxon>
        <taxon>Halobacteriales</taxon>
        <taxon>Haloferacaceae</taxon>
        <taxon>Halogeometricum</taxon>
    </lineage>
</organism>
<protein>
    <submittedName>
        <fullName evidence="2">Uncharacterized protein</fullName>
    </submittedName>
</protein>
<gene>
    <name evidence="2" type="ORF">NDI76_03315</name>
</gene>
<evidence type="ECO:0000313" key="2">
    <source>
        <dbReference type="EMBL" id="MDS0297764.1"/>
    </source>
</evidence>
<name>A0ABU2GAJ0_9EURY</name>